<proteinExistence type="inferred from homology"/>
<accession>D3BJD5</accession>
<dbReference type="PANTHER" id="PTHR15840:SF10">
    <property type="entry name" value="EKC_KEOPS COMPLEX SUBUNIT TPRKB"/>
    <property type="match status" value="1"/>
</dbReference>
<comment type="similarity">
    <text evidence="2 5">Belongs to the CGI121/TPRKB family.</text>
</comment>
<keyword evidence="7" id="KW-1185">Reference proteome</keyword>
<sequence length="196" mass="22571">MRQYEINIYSDSNIKDITVFKFNNVTNTQEIMDILLKGELEWSIVNARIVYDDRHLLTAATQAIHQLCSKGKLSTNNIHTELIYRMSPTTNIRDSIKTFGLNIEDNVFYIVLFGATEERIDRVRTLVKGDELKEEESDEALKKQYYPNKYFDSQIARKLYRLPAAAAAAVTNNTSNDNLQLLYKDILNSMAIKGHL</sequence>
<evidence type="ECO:0000256" key="3">
    <source>
        <dbReference type="ARBA" id="ARBA00022694"/>
    </source>
</evidence>
<evidence type="ECO:0000256" key="4">
    <source>
        <dbReference type="ARBA" id="ARBA00023242"/>
    </source>
</evidence>
<dbReference type="SUPFAM" id="SSF143870">
    <property type="entry name" value="PF0523-like"/>
    <property type="match status" value="1"/>
</dbReference>
<comment type="caution">
    <text evidence="6">The sequence shown here is derived from an EMBL/GenBank/DDBJ whole genome shotgun (WGS) entry which is preliminary data.</text>
</comment>
<reference evidence="6 7" key="1">
    <citation type="journal article" date="2011" name="Genome Res.">
        <title>Phylogeny-wide analysis of social amoeba genomes highlights ancient origins for complex intercellular communication.</title>
        <authorList>
            <person name="Heidel A.J."/>
            <person name="Lawal H.M."/>
            <person name="Felder M."/>
            <person name="Schilde C."/>
            <person name="Helps N.R."/>
            <person name="Tunggal B."/>
            <person name="Rivero F."/>
            <person name="John U."/>
            <person name="Schleicher M."/>
            <person name="Eichinger L."/>
            <person name="Platzer M."/>
            <person name="Noegel A.A."/>
            <person name="Schaap P."/>
            <person name="Gloeckner G."/>
        </authorList>
    </citation>
    <scope>NUCLEOTIDE SEQUENCE [LARGE SCALE GENOMIC DNA]</scope>
    <source>
        <strain evidence="7">ATCC 26659 / Pp 5 / PN500</strain>
    </source>
</reference>
<evidence type="ECO:0000313" key="7">
    <source>
        <dbReference type="Proteomes" id="UP000001396"/>
    </source>
</evidence>
<dbReference type="Pfam" id="PF08617">
    <property type="entry name" value="CGI-121"/>
    <property type="match status" value="1"/>
</dbReference>
<dbReference type="GO" id="GO:0000408">
    <property type="term" value="C:EKC/KEOPS complex"/>
    <property type="evidence" value="ECO:0007669"/>
    <property type="project" value="TreeGrafter"/>
</dbReference>
<dbReference type="GO" id="GO:0005634">
    <property type="term" value="C:nucleus"/>
    <property type="evidence" value="ECO:0007669"/>
    <property type="project" value="UniProtKB-SubCell"/>
</dbReference>
<name>D3BJD5_HETP5</name>
<comment type="subcellular location">
    <subcellularLocation>
        <location evidence="1">Nucleus</location>
    </subcellularLocation>
</comment>
<dbReference type="GO" id="GO:0002949">
    <property type="term" value="P:tRNA threonylcarbamoyladenosine modification"/>
    <property type="evidence" value="ECO:0007669"/>
    <property type="project" value="TreeGrafter"/>
</dbReference>
<dbReference type="OMA" id="ECAIANC"/>
<keyword evidence="4 5" id="KW-0539">Nucleus</keyword>
<dbReference type="STRING" id="670386.D3BJD5"/>
<dbReference type="NCBIfam" id="NF011465">
    <property type="entry name" value="PRK14886.1-1"/>
    <property type="match status" value="1"/>
</dbReference>
<evidence type="ECO:0000256" key="1">
    <source>
        <dbReference type="ARBA" id="ARBA00004123"/>
    </source>
</evidence>
<evidence type="ECO:0000313" key="6">
    <source>
        <dbReference type="EMBL" id="EFA78015.1"/>
    </source>
</evidence>
<evidence type="ECO:0000256" key="2">
    <source>
        <dbReference type="ARBA" id="ARBA00005546"/>
    </source>
</evidence>
<dbReference type="Proteomes" id="UP000001396">
    <property type="component" value="Unassembled WGS sequence"/>
</dbReference>
<keyword evidence="3" id="KW-0819">tRNA processing</keyword>
<gene>
    <name evidence="6" type="ORF">PPL_08660</name>
</gene>
<dbReference type="EMBL" id="ADBJ01000038">
    <property type="protein sequence ID" value="EFA78015.1"/>
    <property type="molecule type" value="Genomic_DNA"/>
</dbReference>
<evidence type="ECO:0000256" key="5">
    <source>
        <dbReference type="RuleBase" id="RU004398"/>
    </source>
</evidence>
<dbReference type="InParanoid" id="D3BJD5"/>
<dbReference type="GO" id="GO:0005829">
    <property type="term" value="C:cytosol"/>
    <property type="evidence" value="ECO:0007669"/>
    <property type="project" value="TreeGrafter"/>
</dbReference>
<dbReference type="InterPro" id="IPR013926">
    <property type="entry name" value="CGI121/TPRKB"/>
</dbReference>
<dbReference type="AlphaFoldDB" id="D3BJD5"/>
<organism evidence="6 7">
    <name type="scientific">Heterostelium pallidum (strain ATCC 26659 / Pp 5 / PN500)</name>
    <name type="common">Cellular slime mold</name>
    <name type="synonym">Polysphondylium pallidum</name>
    <dbReference type="NCBI Taxonomy" id="670386"/>
    <lineage>
        <taxon>Eukaryota</taxon>
        <taxon>Amoebozoa</taxon>
        <taxon>Evosea</taxon>
        <taxon>Eumycetozoa</taxon>
        <taxon>Dictyostelia</taxon>
        <taxon>Acytosteliales</taxon>
        <taxon>Acytosteliaceae</taxon>
        <taxon>Heterostelium</taxon>
    </lineage>
</organism>
<evidence type="ECO:0008006" key="8">
    <source>
        <dbReference type="Google" id="ProtNLM"/>
    </source>
</evidence>
<protein>
    <recommendedName>
        <fullName evidence="8">EKC/KEOPS complex subunit CGI121</fullName>
    </recommendedName>
</protein>
<dbReference type="GeneID" id="31364139"/>
<dbReference type="PANTHER" id="PTHR15840">
    <property type="entry name" value="CGI-121 FAMILY MEMBER"/>
    <property type="match status" value="1"/>
</dbReference>
<dbReference type="InterPro" id="IPR036504">
    <property type="entry name" value="CGI121/TPRKB_sf"/>
</dbReference>
<dbReference type="Gene3D" id="3.30.2380.10">
    <property type="entry name" value="CGI121/TPRKB"/>
    <property type="match status" value="1"/>
</dbReference>
<dbReference type="RefSeq" id="XP_020430143.1">
    <property type="nucleotide sequence ID" value="XM_020579468.1"/>
</dbReference>